<proteinExistence type="predicted"/>
<protein>
    <recommendedName>
        <fullName evidence="4">CCHC-type domain-containing protein</fullName>
    </recommendedName>
</protein>
<reference evidence="2" key="2">
    <citation type="submission" date="2015-06" db="UniProtKB">
        <authorList>
            <consortium name="EnsemblProtists"/>
        </authorList>
    </citation>
    <scope>IDENTIFICATION</scope>
    <source>
        <strain evidence="2">Pr102</strain>
    </source>
</reference>
<evidence type="ECO:0000313" key="3">
    <source>
        <dbReference type="Proteomes" id="UP000005238"/>
    </source>
</evidence>
<dbReference type="InParanoid" id="H3GYU0"/>
<keyword evidence="1" id="KW-0175">Coiled coil</keyword>
<accession>H3GYU0</accession>
<dbReference type="SUPFAM" id="SSF56349">
    <property type="entry name" value="DNA breaking-rejoining enzymes"/>
    <property type="match status" value="1"/>
</dbReference>
<dbReference type="Proteomes" id="UP000005238">
    <property type="component" value="Unassembled WGS sequence"/>
</dbReference>
<dbReference type="HOGENOM" id="CLU_289777_0_0_1"/>
<evidence type="ECO:0008006" key="4">
    <source>
        <dbReference type="Google" id="ProtNLM"/>
    </source>
</evidence>
<sequence length="1058" mass="117394">MSLIDLAPANTKRARENASRTFLKFLADEEVAWDYLETCMKRDNAAQVLEAVVDKFGIYLAFKEGRKGQLLARHSVMQYFRQVKSWLLEQFPQHRALVDKNLLKKGQMLERHCMKRETGAFVKKAPACTKTALKKMMEYLYSTAVTAADYQDAALVALMWFLFGRASDLTMLRKANLSVGSGKIFFARFIRIKTSEEQDSAGEAGDGTSTDAAPGVHSYVNRVLDRIAEKAGVVEQLTSNSFRRGGAQHANGAGLRAQWIFDRSAWNMTATNKAFAQSPGRKPMPCFMCQSLDHLVAQCPVLASVKELATQGAVIAWEDLEKEDLAASKTNEGVNCYENLPELREKMDNENNEFEEIMPADLMKNESEKERIKSSAEDATEVTRIGPREEGLMKPEGSGIETLDGAAEALGTLREDASIAITERLVAVAKEGKESMNNGEVRVDETVPKEQEPITVKVIPKYSRLFTTAELEALEKGRTSAAAVEKEEYEKELEEKLFALDEIELKRRVKKNAEQQKEPTLDDVSTLLSIPVETLARTKEASPGALSSPEYWLEWYKSTLATSKEAKRANRDFKTVSETYVAVVDPGRATSSDCQDVGGGSDVVADEVLRAGRSGRRRKSPPVTESDVALNILVDVAGLEPRSKTYPTEVDEYNPERLPPPLRALVRIVVYELVREDERPVTPMCSSCRSKVLSHQHGRSEIGDPTLFQDDSRGVRARAIVVRLASQIQEEALLAVLERVRQEYEREADLMRIKRRERGSRCHRTICAPRASSRTKSVMFDCTSLFARHSEAFGAYATSGESADDVNPYVYTVRDSNYRSRRRKPGLREMKAGSESDEVLADSEQLISEGKRIIGSVGGAEAVSAGYIDYLPYAILGTDTLKAYRAVIDLENNTMTLKDTNEVFLLGSPRVEETHYSRLSVPELDDTVKIARTLCTVQGEKVIIEMCNASLENVVVKKGTLLAAVSVVPSTAFGSRLAGRKPVEPCSPSNSSWIDTVLGTVATADDPSSESMPGLKKANTIDLEIDFGDSKMSAEQRSLFKSLLESYKDMFVADAWPY</sequence>
<dbReference type="GO" id="GO:0003677">
    <property type="term" value="F:DNA binding"/>
    <property type="evidence" value="ECO:0007669"/>
    <property type="project" value="InterPro"/>
</dbReference>
<dbReference type="STRING" id="164328.H3GYU0"/>
<evidence type="ECO:0000313" key="2">
    <source>
        <dbReference type="EnsemblProtists" id="Phyra82897"/>
    </source>
</evidence>
<name>H3GYU0_PHYRM</name>
<dbReference type="AlphaFoldDB" id="H3GYU0"/>
<dbReference type="EnsemblProtists" id="Phyra82897">
    <property type="protein sequence ID" value="Phyra82897"/>
    <property type="gene ID" value="Phyra82897"/>
</dbReference>
<feature type="coiled-coil region" evidence="1">
    <location>
        <begin position="727"/>
        <end position="757"/>
    </location>
</feature>
<reference evidence="3" key="1">
    <citation type="journal article" date="2006" name="Science">
        <title>Phytophthora genome sequences uncover evolutionary origins and mechanisms of pathogenesis.</title>
        <authorList>
            <person name="Tyler B.M."/>
            <person name="Tripathy S."/>
            <person name="Zhang X."/>
            <person name="Dehal P."/>
            <person name="Jiang R.H."/>
            <person name="Aerts A."/>
            <person name="Arredondo F.D."/>
            <person name="Baxter L."/>
            <person name="Bensasson D."/>
            <person name="Beynon J.L."/>
            <person name="Chapman J."/>
            <person name="Damasceno C.M."/>
            <person name="Dorrance A.E."/>
            <person name="Dou D."/>
            <person name="Dickerman A.W."/>
            <person name="Dubchak I.L."/>
            <person name="Garbelotto M."/>
            <person name="Gijzen M."/>
            <person name="Gordon S.G."/>
            <person name="Govers F."/>
            <person name="Grunwald N.J."/>
            <person name="Huang W."/>
            <person name="Ivors K.L."/>
            <person name="Jones R.W."/>
            <person name="Kamoun S."/>
            <person name="Krampis K."/>
            <person name="Lamour K.H."/>
            <person name="Lee M.K."/>
            <person name="McDonald W.H."/>
            <person name="Medina M."/>
            <person name="Meijer H.J."/>
            <person name="Nordberg E.K."/>
            <person name="Maclean D.J."/>
            <person name="Ospina-Giraldo M.D."/>
            <person name="Morris P.F."/>
            <person name="Phuntumart V."/>
            <person name="Putnam N.H."/>
            <person name="Rash S."/>
            <person name="Rose J.K."/>
            <person name="Sakihama Y."/>
            <person name="Salamov A.A."/>
            <person name="Savidor A."/>
            <person name="Scheuring C.F."/>
            <person name="Smith B.M."/>
            <person name="Sobral B.W."/>
            <person name="Terry A."/>
            <person name="Torto-Alalibo T.A."/>
            <person name="Win J."/>
            <person name="Xu Z."/>
            <person name="Zhang H."/>
            <person name="Grigoriev I.V."/>
            <person name="Rokhsar D.S."/>
            <person name="Boore J.L."/>
        </authorList>
    </citation>
    <scope>NUCLEOTIDE SEQUENCE [LARGE SCALE GENOMIC DNA]</scope>
    <source>
        <strain evidence="3">Pr102</strain>
    </source>
</reference>
<dbReference type="InterPro" id="IPR011010">
    <property type="entry name" value="DNA_brk_join_enz"/>
</dbReference>
<keyword evidence="3" id="KW-1185">Reference proteome</keyword>
<organism evidence="2 3">
    <name type="scientific">Phytophthora ramorum</name>
    <name type="common">Sudden oak death agent</name>
    <dbReference type="NCBI Taxonomy" id="164328"/>
    <lineage>
        <taxon>Eukaryota</taxon>
        <taxon>Sar</taxon>
        <taxon>Stramenopiles</taxon>
        <taxon>Oomycota</taxon>
        <taxon>Peronosporomycetes</taxon>
        <taxon>Peronosporales</taxon>
        <taxon>Peronosporaceae</taxon>
        <taxon>Phytophthora</taxon>
    </lineage>
</organism>
<evidence type="ECO:0000256" key="1">
    <source>
        <dbReference type="SAM" id="Coils"/>
    </source>
</evidence>
<dbReference type="EMBL" id="DS566076">
    <property type="status" value="NOT_ANNOTATED_CDS"/>
    <property type="molecule type" value="Genomic_DNA"/>
</dbReference>